<dbReference type="EMBL" id="CP035758">
    <property type="protein sequence ID" value="QBD81009.1"/>
    <property type="molecule type" value="Genomic_DNA"/>
</dbReference>
<evidence type="ECO:0000313" key="2">
    <source>
        <dbReference type="EMBL" id="QBD81009.1"/>
    </source>
</evidence>
<dbReference type="InterPro" id="IPR011576">
    <property type="entry name" value="Pyridox_Oxase_N"/>
</dbReference>
<proteinExistence type="predicted"/>
<evidence type="ECO:0000259" key="1">
    <source>
        <dbReference type="Pfam" id="PF01243"/>
    </source>
</evidence>
<evidence type="ECO:0000313" key="3">
    <source>
        <dbReference type="Proteomes" id="UP000290365"/>
    </source>
</evidence>
<dbReference type="OrthoDB" id="9788889at2"/>
<dbReference type="Proteomes" id="UP000290365">
    <property type="component" value="Chromosome"/>
</dbReference>
<dbReference type="Pfam" id="PF01243">
    <property type="entry name" value="PNPOx_N"/>
    <property type="match status" value="1"/>
</dbReference>
<dbReference type="Gene3D" id="2.30.110.10">
    <property type="entry name" value="Electron Transport, Fmn-binding Protein, Chain A"/>
    <property type="match status" value="1"/>
</dbReference>
<feature type="domain" description="Pyridoxamine 5'-phosphate oxidase N-terminal" evidence="1">
    <location>
        <begin position="8"/>
        <end position="99"/>
    </location>
</feature>
<name>A0A4P6JZ39_KTERU</name>
<organism evidence="2 3">
    <name type="scientific">Ktedonosporobacter rubrisoli</name>
    <dbReference type="NCBI Taxonomy" id="2509675"/>
    <lineage>
        <taxon>Bacteria</taxon>
        <taxon>Bacillati</taxon>
        <taxon>Chloroflexota</taxon>
        <taxon>Ktedonobacteria</taxon>
        <taxon>Ktedonobacterales</taxon>
        <taxon>Ktedonosporobacteraceae</taxon>
        <taxon>Ktedonosporobacter</taxon>
    </lineage>
</organism>
<dbReference type="KEGG" id="kbs:EPA93_35590"/>
<protein>
    <submittedName>
        <fullName evidence="2">Pyridoxamine 5'-phosphate oxidase family protein</fullName>
    </submittedName>
</protein>
<gene>
    <name evidence="2" type="ORF">EPA93_35590</name>
</gene>
<dbReference type="InterPro" id="IPR012349">
    <property type="entry name" value="Split_barrel_FMN-bd"/>
</dbReference>
<dbReference type="RefSeq" id="WP_129892071.1">
    <property type="nucleotide sequence ID" value="NZ_CP035758.1"/>
</dbReference>
<sequence length="154" mass="17039">MSENSGLVRAILSQLPYITLATATKDGLPWNVPVYAACDEAFNFFWVSAKYARHSQNIRANQRVAIVVYDSTVPSGTGKGVYIEARAYELADEQECSHALACLQKRGWEDPPSVDMVLGATLRGAYKAVPENMWINTEDEHGLDGRVQVDMSEL</sequence>
<keyword evidence="3" id="KW-1185">Reference proteome</keyword>
<accession>A0A4P6JZ39</accession>
<reference evidence="2 3" key="1">
    <citation type="submission" date="2019-01" db="EMBL/GenBank/DDBJ databases">
        <title>Ktedonosporobacter rubrisoli SCAWS-G2.</title>
        <authorList>
            <person name="Huang Y."/>
            <person name="Yan B."/>
        </authorList>
    </citation>
    <scope>NUCLEOTIDE SEQUENCE [LARGE SCALE GENOMIC DNA]</scope>
    <source>
        <strain evidence="2 3">SCAWS-G2</strain>
    </source>
</reference>
<dbReference type="AlphaFoldDB" id="A0A4P6JZ39"/>
<dbReference type="SUPFAM" id="SSF50475">
    <property type="entry name" value="FMN-binding split barrel"/>
    <property type="match status" value="1"/>
</dbReference>